<dbReference type="Proteomes" id="UP000662782">
    <property type="component" value="Segment"/>
</dbReference>
<evidence type="ECO:0000313" key="2">
    <source>
        <dbReference type="Proteomes" id="UP000662782"/>
    </source>
</evidence>
<protein>
    <submittedName>
        <fullName evidence="1">Uncharacterized protein</fullName>
    </submittedName>
</protein>
<gene>
    <name evidence="1" type="ORF">CPT_Miami_075</name>
</gene>
<accession>A0A873WCU1</accession>
<evidence type="ECO:0000313" key="1">
    <source>
        <dbReference type="EMBL" id="QPB09170.1"/>
    </source>
</evidence>
<proteinExistence type="predicted"/>
<organism evidence="1 2">
    <name type="scientific">Klebsiella phage Miami</name>
    <dbReference type="NCBI Taxonomy" id="2767581"/>
    <lineage>
        <taxon>Viruses</taxon>
        <taxon>Duplodnaviria</taxon>
        <taxon>Heunggongvirae</taxon>
        <taxon>Uroviricota</taxon>
        <taxon>Caudoviricetes</taxon>
        <taxon>Chimalliviridae</taxon>
        <taxon>Miamivirus</taxon>
        <taxon>Miamivirus miami</taxon>
    </lineage>
</organism>
<sequence>MKLEDYQHHVSIVQHEDGKELPYFKQKTYCGAKPEPWMFQGAGHAILAISNQSYTQPCPECIKAIQAITEGYLKENSND</sequence>
<reference evidence="1 2" key="1">
    <citation type="submission" date="2020-07" db="EMBL/GenBank/DDBJ databases">
        <title>Complete genome sequence of Klebsiella pneumoniae phage Miami.</title>
        <authorList>
            <person name="Mora D.A."/>
            <person name="Lessor L."/>
            <person name="Gill J."/>
            <person name="Liu M."/>
        </authorList>
    </citation>
    <scope>NUCLEOTIDE SEQUENCE [LARGE SCALE GENOMIC DNA]</scope>
</reference>
<dbReference type="EMBL" id="MT701590">
    <property type="protein sequence ID" value="QPB09170.1"/>
    <property type="molecule type" value="Genomic_DNA"/>
</dbReference>
<name>A0A873WCU1_9CAUD</name>
<keyword evidence="2" id="KW-1185">Reference proteome</keyword>